<dbReference type="InterPro" id="IPR026444">
    <property type="entry name" value="Secre_tail"/>
</dbReference>
<proteinExistence type="predicted"/>
<dbReference type="PANTHER" id="PTHR44103:SF1">
    <property type="entry name" value="PROPROTEIN CONVERTASE P"/>
    <property type="match status" value="1"/>
</dbReference>
<evidence type="ECO:0000313" key="6">
    <source>
        <dbReference type="Proteomes" id="UP000238882"/>
    </source>
</evidence>
<feature type="signal peptide" evidence="3">
    <location>
        <begin position="1"/>
        <end position="20"/>
    </location>
</feature>
<dbReference type="InterPro" id="IPR013517">
    <property type="entry name" value="FG-GAP"/>
</dbReference>
<organism evidence="5 6">
    <name type="scientific">Polaribacter porphyrae</name>
    <dbReference type="NCBI Taxonomy" id="1137780"/>
    <lineage>
        <taxon>Bacteria</taxon>
        <taxon>Pseudomonadati</taxon>
        <taxon>Bacteroidota</taxon>
        <taxon>Flavobacteriia</taxon>
        <taxon>Flavobacteriales</taxon>
        <taxon>Flavobacteriaceae</taxon>
    </lineage>
</organism>
<keyword evidence="6" id="KW-1185">Reference proteome</keyword>
<protein>
    <recommendedName>
        <fullName evidence="4">LamG-like jellyroll fold domain-containing protein</fullName>
    </recommendedName>
</protein>
<dbReference type="SUPFAM" id="SSF49899">
    <property type="entry name" value="Concanavalin A-like lectins/glucanases"/>
    <property type="match status" value="1"/>
</dbReference>
<dbReference type="Pfam" id="PF13517">
    <property type="entry name" value="FG-GAP_3"/>
    <property type="match status" value="3"/>
</dbReference>
<accession>A0A2S7WTS7</accession>
<feature type="domain" description="LamG-like jellyroll fold" evidence="4">
    <location>
        <begin position="881"/>
        <end position="1015"/>
    </location>
</feature>
<keyword evidence="1 3" id="KW-0732">Signal</keyword>
<dbReference type="EMBL" id="MSCN01000001">
    <property type="protein sequence ID" value="PQJ80732.1"/>
    <property type="molecule type" value="Genomic_DNA"/>
</dbReference>
<dbReference type="InterPro" id="IPR013320">
    <property type="entry name" value="ConA-like_dom_sf"/>
</dbReference>
<dbReference type="Gene3D" id="2.130.10.130">
    <property type="entry name" value="Integrin alpha, N-terminal"/>
    <property type="match status" value="2"/>
</dbReference>
<evidence type="ECO:0000313" key="5">
    <source>
        <dbReference type="EMBL" id="PQJ80732.1"/>
    </source>
</evidence>
<dbReference type="NCBIfam" id="TIGR04183">
    <property type="entry name" value="Por_Secre_tail"/>
    <property type="match status" value="1"/>
</dbReference>
<evidence type="ECO:0000256" key="2">
    <source>
        <dbReference type="ARBA" id="ARBA00023157"/>
    </source>
</evidence>
<dbReference type="SUPFAM" id="SSF69318">
    <property type="entry name" value="Integrin alpha N-terminal domain"/>
    <property type="match status" value="2"/>
</dbReference>
<gene>
    <name evidence="5" type="ORF">BTO18_16830</name>
</gene>
<evidence type="ECO:0000256" key="1">
    <source>
        <dbReference type="ARBA" id="ARBA00022729"/>
    </source>
</evidence>
<name>A0A2S7WTS7_9FLAO</name>
<dbReference type="GO" id="GO:0005975">
    <property type="term" value="P:carbohydrate metabolic process"/>
    <property type="evidence" value="ECO:0007669"/>
    <property type="project" value="UniProtKB-ARBA"/>
</dbReference>
<comment type="caution">
    <text evidence="5">The sequence shown here is derived from an EMBL/GenBank/DDBJ whole genome shotgun (WGS) entry which is preliminary data.</text>
</comment>
<keyword evidence="2" id="KW-1015">Disulfide bond</keyword>
<dbReference type="RefSeq" id="WP_105017339.1">
    <property type="nucleotide sequence ID" value="NZ_MSCN01000001.1"/>
</dbReference>
<dbReference type="SUPFAM" id="SSF49265">
    <property type="entry name" value="Fibronectin type III"/>
    <property type="match status" value="1"/>
</dbReference>
<dbReference type="SMART" id="SM00560">
    <property type="entry name" value="LamGL"/>
    <property type="match status" value="1"/>
</dbReference>
<evidence type="ECO:0000259" key="4">
    <source>
        <dbReference type="SMART" id="SM00560"/>
    </source>
</evidence>
<dbReference type="GO" id="GO:0004553">
    <property type="term" value="F:hydrolase activity, hydrolyzing O-glycosyl compounds"/>
    <property type="evidence" value="ECO:0007669"/>
    <property type="project" value="UniProtKB-ARBA"/>
</dbReference>
<dbReference type="OrthoDB" id="1522652at2"/>
<dbReference type="Proteomes" id="UP000238882">
    <property type="component" value="Unassembled WGS sequence"/>
</dbReference>
<evidence type="ECO:0000256" key="3">
    <source>
        <dbReference type="SAM" id="SignalP"/>
    </source>
</evidence>
<sequence length="1622" mass="173503">MKKTKLLFALLLICSLPIFSQVSFIEVTTPFDDVDDSSVAFADIDGDGDKDVLITGKNNSFSEITRLYTNDGNGNFALVNGTPFDNVTSSSVAFADIDGDNDQDVLISGNNGSTQISKLYKNDGTGNFTLVTGTPFDGVLLGSIAFADVDGDNDQDVLITGHDSSSSKISKLYTNNGSGTFTLVSGTPFDGASDSSVAFADIDGDNDQDVLITGNNGSSFESKLYTNNGSGTFTLVSGTPFVNIRKGSVAFTDIDGDNDQDLLITGQSNGFGRNTELYKNNGSGSFTLVTGVPFDRVDNSSVAFADVDGDNDQDVLITGLVGSSAISKLYINDGNGDFTLVTGTPFDGVNRGSIAFEDINGDNKQDVLITGNNNSFSKTSKLYKNTTSYAPTTITTAATSITQNTVLIGGDITKNNGLTVTERGIVYSTTDQTPEIGETGVIKDTNGAGLGMYSKTISGLNSETIYYYRAYSINSDGIGYGNVMAFATLGLSISSISRLNPTAQDLYDTSATYQIIFSKPVKDVDVSDFITNSLGVTINSVTAISNTTYNVALTNITTSGDVLLQTKGVAGVTGSNDITTLAGPAQTTTVDQQSKDDYLNQSTLGQTFTASTFGSIKSVTFYLEPGQHTFSGTADLKLYSGVSNNGGTEIDSESVTITSSTDSAGQTFTFSTPMTLSAGITHTITLENFSGSGSHALSSNRNGGYNGGHIIFSGMNNSSHLDFDLKIKIIEEETTIGDIALSTVAPITNEKYIKRSKTPETATVDATIVNNTNITLNGDISFQGLSTVTERGFLYSTTDTNPKIGDTDVTRDINGAGTGVFSKTFSGLTPNTTYFYRAYAINTQGVGYGEVKKVFFNHALHFDKSNDYITIPDNAAFDFSNGFSIEAWVRVTSFSGNPVIFSQYASNQKAFATIVKTDGSIENTISTDGSSDTYYTTANKITPHIWQHVAFTYDGTTMKFYINGTEAGIDGSVTGSTGTVFNSTAPIELGARNGSLFYGGDMDEVRIWTKTLTNTEINNQKDSRIDPSTANLVAYYNFNNGVLFGDNTSITEIKDVTSNNLVGTLNGFNRIGATSNFVEGVTSGSFGTNGIKTNFFNTTGNWSAASNWSLGTVPTQIEKAIISSGNTVTIDVDDLVIDDFTLENNATLSIPADKEITIQNEFSTSGNLELLSDKNNSGVLFLDGTTSGNVTYTRGGLLANEWYIITPPVSGQTIKSFAENVSNDIRTNTSVSPTRYAIATYDDSKATGTRWVYFDANVNATDTFTAGQSYSMSRATNGGVSFTGTLTVNDLNKTLTAGAWNAIGNPFTTYYPANKNSSTSFLNDNLSKLDINFPSLYIWDDTQNKYVAVTELDATARSLPPGQGFFIKMKAGETEILFNEEKRTLKPATGTTDFSKTETTPNITLTVTQGKTAVHTSIKFFDNTTAGFDAGYDIGNFDSGSLDIYSHLVDNSNTNNYTIQSLSNSNFDGVVIPISINAKKGDQITLSGVFTNIPSEINVYLEDRNTNSFTELTATSQKEIVIENEGATKDRFYIHLSQKALNTNTTLLTDVALYSNHKTVFIHNIKEAGTFTLHSMLGSQVYQQKVSVSAKTEIPLKDLSIGIYLATLKTNSGTITKKIILE</sequence>
<dbReference type="PANTHER" id="PTHR44103">
    <property type="entry name" value="PROPROTEIN CONVERTASE P"/>
    <property type="match status" value="1"/>
</dbReference>
<dbReference type="InterPro" id="IPR036116">
    <property type="entry name" value="FN3_sf"/>
</dbReference>
<feature type="chain" id="PRO_5015648806" description="LamG-like jellyroll fold domain-containing protein" evidence="3">
    <location>
        <begin position="21"/>
        <end position="1622"/>
    </location>
</feature>
<reference evidence="5 6" key="1">
    <citation type="submission" date="2016-12" db="EMBL/GenBank/DDBJ databases">
        <title>Trade-off between light-utilization and light-protection in marine flavobacteria.</title>
        <authorList>
            <person name="Kumagai Y."/>
            <person name="Yoshizawa S."/>
            <person name="Kogure K."/>
            <person name="Iwasaki W."/>
        </authorList>
    </citation>
    <scope>NUCLEOTIDE SEQUENCE [LARGE SCALE GENOMIC DNA]</scope>
    <source>
        <strain evidence="5 6">NBRC 108759</strain>
    </source>
</reference>
<dbReference type="Gene3D" id="2.60.120.200">
    <property type="match status" value="1"/>
</dbReference>
<dbReference type="Pfam" id="PF13385">
    <property type="entry name" value="Laminin_G_3"/>
    <property type="match status" value="1"/>
</dbReference>
<dbReference type="InterPro" id="IPR006558">
    <property type="entry name" value="LamG-like"/>
</dbReference>
<dbReference type="InterPro" id="IPR028994">
    <property type="entry name" value="Integrin_alpha_N"/>
</dbReference>